<feature type="transmembrane region" description="Helical" evidence="3">
    <location>
        <begin position="12"/>
        <end position="30"/>
    </location>
</feature>
<evidence type="ECO:0000313" key="5">
    <source>
        <dbReference type="Proteomes" id="UP000663873"/>
    </source>
</evidence>
<comment type="caution">
    <text evidence="4">The sequence shown here is derived from an EMBL/GenBank/DDBJ whole genome shotgun (WGS) entry which is preliminary data.</text>
</comment>
<dbReference type="InterPro" id="IPR001258">
    <property type="entry name" value="NHL_repeat"/>
</dbReference>
<dbReference type="Proteomes" id="UP000663873">
    <property type="component" value="Unassembled WGS sequence"/>
</dbReference>
<dbReference type="Gene3D" id="2.40.10.500">
    <property type="match status" value="1"/>
</dbReference>
<dbReference type="AlphaFoldDB" id="A0A819ZRE6"/>
<dbReference type="InterPro" id="IPR011042">
    <property type="entry name" value="6-blade_b-propeller_TolB-like"/>
</dbReference>
<sequence length="652" mass="75170">MSIDFIIWCIRILYFCTAFEVLGPKLIMIYKMMKDTFLIFVCFMLVFLFGFSITSWSLLSTNNQLTWLYATNGSFINVTVASEGRQLWNWQLLRDVFNWGIWKIFGQIAEPYKNSATGMDVISENDIYGTVVFFYAIAFVVISNILLLNVLIAMFNDTIGRILTESQILWRYQRFWLVRECSEKTMLPPPLNIIYYLIHFIIYPLWLKIYIICFWNLSDESCKSNIGNNKREINVENNFYQMNVEREYAEKYWKYKIFMKDIQISTEVTLERLETKLTKSNDRQVEDFQQVKNEIRETQDLVNRQLKLQWISQGLRISQMNVIIRSTFTGQWTLFNNNDDMFSFMFTVVIPNIPVNARWSHIGVTVAGGYREGYATNELDHPCGLVIDEDQAVIIADSYNDRVVQWKFGDTNGQVIAGGRDRGNRLDQLNGPVDVLIDKETDSLIISDRENRRVVRWSRRSGTTQGEVLFKNIKCYGLAIDDQRYIYVADTDKHEVRRFRIGNKHGTIVAGGHGKGVQLKQLNAPTYIFVDQEQAVYVSDNNNHRVMKWNKGARKGILVCGGRGEGNAHTQLSYPQGLIVDTSGTIYVADSNNKRVMCWPKGATLGTIAVDGNGSREGTDQLNNAVGLSFDRHVTLYVVDSLKARVQRFSIE</sequence>
<keyword evidence="3" id="KW-1133">Transmembrane helix</keyword>
<feature type="transmembrane region" description="Helical" evidence="3">
    <location>
        <begin position="37"/>
        <end position="59"/>
    </location>
</feature>
<feature type="transmembrane region" description="Helical" evidence="3">
    <location>
        <begin position="193"/>
        <end position="217"/>
    </location>
</feature>
<reference evidence="4" key="1">
    <citation type="submission" date="2021-02" db="EMBL/GenBank/DDBJ databases">
        <authorList>
            <person name="Nowell W R."/>
        </authorList>
    </citation>
    <scope>NUCLEOTIDE SEQUENCE</scope>
</reference>
<dbReference type="PROSITE" id="PS51125">
    <property type="entry name" value="NHL"/>
    <property type="match status" value="1"/>
</dbReference>
<feature type="repeat" description="NHL" evidence="2">
    <location>
        <begin position="571"/>
        <end position="602"/>
    </location>
</feature>
<dbReference type="Gene3D" id="2.120.10.30">
    <property type="entry name" value="TolB, C-terminal domain"/>
    <property type="match status" value="2"/>
</dbReference>
<dbReference type="EMBL" id="CAJOBP010000424">
    <property type="protein sequence ID" value="CAF4176377.1"/>
    <property type="molecule type" value="Genomic_DNA"/>
</dbReference>
<protein>
    <submittedName>
        <fullName evidence="4">Uncharacterized protein</fullName>
    </submittedName>
</protein>
<dbReference type="PANTHER" id="PTHR13800:SF1">
    <property type="entry name" value="TRANSIENT RECEPTOR POTENTIAL CATION CHANNEL TRPM"/>
    <property type="match status" value="1"/>
</dbReference>
<dbReference type="PANTHER" id="PTHR13800">
    <property type="entry name" value="TRANSIENT RECEPTOR POTENTIAL CATION CHANNEL, SUBFAMILY M, MEMBER 6"/>
    <property type="match status" value="1"/>
</dbReference>
<dbReference type="CDD" id="cd05819">
    <property type="entry name" value="NHL"/>
    <property type="match status" value="1"/>
</dbReference>
<evidence type="ECO:0000256" key="2">
    <source>
        <dbReference type="PROSITE-ProRule" id="PRU00504"/>
    </source>
</evidence>
<accession>A0A819ZRE6</accession>
<keyword evidence="3" id="KW-0812">Transmembrane</keyword>
<keyword evidence="5" id="KW-1185">Reference proteome</keyword>
<name>A0A819ZRE6_9BILA</name>
<dbReference type="GO" id="GO:0005886">
    <property type="term" value="C:plasma membrane"/>
    <property type="evidence" value="ECO:0007669"/>
    <property type="project" value="TreeGrafter"/>
</dbReference>
<dbReference type="Pfam" id="PF01436">
    <property type="entry name" value="NHL"/>
    <property type="match status" value="1"/>
</dbReference>
<evidence type="ECO:0000313" key="4">
    <source>
        <dbReference type="EMBL" id="CAF4176377.1"/>
    </source>
</evidence>
<dbReference type="SUPFAM" id="SSF101898">
    <property type="entry name" value="NHL repeat"/>
    <property type="match status" value="1"/>
</dbReference>
<evidence type="ECO:0000256" key="3">
    <source>
        <dbReference type="SAM" id="Phobius"/>
    </source>
</evidence>
<proteinExistence type="predicted"/>
<dbReference type="GO" id="GO:0030001">
    <property type="term" value="P:metal ion transport"/>
    <property type="evidence" value="ECO:0007669"/>
    <property type="project" value="TreeGrafter"/>
</dbReference>
<keyword evidence="1" id="KW-0677">Repeat</keyword>
<keyword evidence="3" id="KW-0472">Membrane</keyword>
<organism evidence="4 5">
    <name type="scientific">Rotaria socialis</name>
    <dbReference type="NCBI Taxonomy" id="392032"/>
    <lineage>
        <taxon>Eukaryota</taxon>
        <taxon>Metazoa</taxon>
        <taxon>Spiralia</taxon>
        <taxon>Gnathifera</taxon>
        <taxon>Rotifera</taxon>
        <taxon>Eurotatoria</taxon>
        <taxon>Bdelloidea</taxon>
        <taxon>Philodinida</taxon>
        <taxon>Philodinidae</taxon>
        <taxon>Rotaria</taxon>
    </lineage>
</organism>
<gene>
    <name evidence="4" type="ORF">UJA718_LOCUS5025</name>
</gene>
<feature type="transmembrane region" description="Helical" evidence="3">
    <location>
        <begin position="127"/>
        <end position="152"/>
    </location>
</feature>
<evidence type="ECO:0000256" key="1">
    <source>
        <dbReference type="ARBA" id="ARBA00022737"/>
    </source>
</evidence>
<dbReference type="InterPro" id="IPR050927">
    <property type="entry name" value="TRPM"/>
</dbReference>
<dbReference type="GO" id="GO:0005261">
    <property type="term" value="F:monoatomic cation channel activity"/>
    <property type="evidence" value="ECO:0007669"/>
    <property type="project" value="TreeGrafter"/>
</dbReference>